<reference evidence="2" key="1">
    <citation type="submission" date="2016-11" db="EMBL/GenBank/DDBJ databases">
        <authorList>
            <person name="Varghese N."/>
            <person name="Submissions S."/>
        </authorList>
    </citation>
    <scope>NUCLEOTIDE SEQUENCE [LARGE SCALE GENOMIC DNA]</scope>
    <source>
        <strain evidence="2">DSM 17737</strain>
    </source>
</reference>
<name>A0A1N6DCG6_9GAMM</name>
<dbReference type="Proteomes" id="UP000198461">
    <property type="component" value="Unassembled WGS sequence"/>
</dbReference>
<accession>A0A1N6DCG6</accession>
<sequence length="60" mass="7081">MAFAALYVEPDAAEEEIWIAFSRLPQVRQHLERQFGKGRQLRTVWALPNRREIANWMVLA</sequence>
<organism evidence="1 2">
    <name type="scientific">Sulfurivirga caldicuralii</name>
    <dbReference type="NCBI Taxonomy" id="364032"/>
    <lineage>
        <taxon>Bacteria</taxon>
        <taxon>Pseudomonadati</taxon>
        <taxon>Pseudomonadota</taxon>
        <taxon>Gammaproteobacteria</taxon>
        <taxon>Thiotrichales</taxon>
        <taxon>Piscirickettsiaceae</taxon>
        <taxon>Sulfurivirga</taxon>
    </lineage>
</organism>
<dbReference type="STRING" id="364032.SAMN05443662_0039"/>
<dbReference type="EMBL" id="FSRE01000001">
    <property type="protein sequence ID" value="SIN68492.1"/>
    <property type="molecule type" value="Genomic_DNA"/>
</dbReference>
<dbReference type="RefSeq" id="WP_074200392.1">
    <property type="nucleotide sequence ID" value="NZ_FSRE01000001.1"/>
</dbReference>
<proteinExistence type="predicted"/>
<gene>
    <name evidence="1" type="ORF">SAMN05443662_0039</name>
</gene>
<evidence type="ECO:0000313" key="1">
    <source>
        <dbReference type="EMBL" id="SIN68492.1"/>
    </source>
</evidence>
<keyword evidence="2" id="KW-1185">Reference proteome</keyword>
<protein>
    <submittedName>
        <fullName evidence="1">Uncharacterized protein</fullName>
    </submittedName>
</protein>
<dbReference type="AlphaFoldDB" id="A0A1N6DCG6"/>
<evidence type="ECO:0000313" key="2">
    <source>
        <dbReference type="Proteomes" id="UP000198461"/>
    </source>
</evidence>